<name>A0A2B7WGB6_9EURO</name>
<dbReference type="Proteomes" id="UP000223968">
    <property type="component" value="Unassembled WGS sequence"/>
</dbReference>
<proteinExistence type="predicted"/>
<comment type="caution">
    <text evidence="2">The sequence shown here is derived from an EMBL/GenBank/DDBJ whole genome shotgun (WGS) entry which is preliminary data.</text>
</comment>
<gene>
    <name evidence="2" type="ORF">AJ79_09914</name>
</gene>
<keyword evidence="3" id="KW-1185">Reference proteome</keyword>
<sequence>MAAGIWIGGVIYTPGLRAREELEIASADIYIPLSTNRTSKDRRNQSSCQSHYGLSHSLSNGQQNQSIILYISVSLHYDIEGGLQNTISADHRDITGSYAGVNIPLHVESAHGDSRQRDMSADTSRGEASICPKQLRGNGYGTLSPRSSDEVYRAEDMEERLEITNQYVFEEGILNLW</sequence>
<protein>
    <submittedName>
        <fullName evidence="2">Uncharacterized protein</fullName>
    </submittedName>
</protein>
<evidence type="ECO:0000313" key="3">
    <source>
        <dbReference type="Proteomes" id="UP000223968"/>
    </source>
</evidence>
<dbReference type="AlphaFoldDB" id="A0A2B7WGB6"/>
<accession>A0A2B7WGB6</accession>
<reference evidence="2 3" key="1">
    <citation type="submission" date="2017-10" db="EMBL/GenBank/DDBJ databases">
        <title>Comparative genomics in systemic dimorphic fungi from Ajellomycetaceae.</title>
        <authorList>
            <person name="Munoz J.F."/>
            <person name="Mcewen J.G."/>
            <person name="Clay O.K."/>
            <person name="Cuomo C.A."/>
        </authorList>
    </citation>
    <scope>NUCLEOTIDE SEQUENCE [LARGE SCALE GENOMIC DNA]</scope>
    <source>
        <strain evidence="2 3">UAMH5409</strain>
    </source>
</reference>
<dbReference type="EMBL" id="PDNB01000318">
    <property type="protein sequence ID" value="PGG95706.1"/>
    <property type="molecule type" value="Genomic_DNA"/>
</dbReference>
<feature type="region of interest" description="Disordered" evidence="1">
    <location>
        <begin position="38"/>
        <end position="59"/>
    </location>
</feature>
<organism evidence="2 3">
    <name type="scientific">Helicocarpus griseus UAMH5409</name>
    <dbReference type="NCBI Taxonomy" id="1447875"/>
    <lineage>
        <taxon>Eukaryota</taxon>
        <taxon>Fungi</taxon>
        <taxon>Dikarya</taxon>
        <taxon>Ascomycota</taxon>
        <taxon>Pezizomycotina</taxon>
        <taxon>Eurotiomycetes</taxon>
        <taxon>Eurotiomycetidae</taxon>
        <taxon>Onygenales</taxon>
        <taxon>Ajellomycetaceae</taxon>
        <taxon>Helicocarpus</taxon>
    </lineage>
</organism>
<evidence type="ECO:0000256" key="1">
    <source>
        <dbReference type="SAM" id="MobiDB-lite"/>
    </source>
</evidence>
<feature type="compositionally biased region" description="Polar residues" evidence="1">
    <location>
        <begin position="45"/>
        <end position="59"/>
    </location>
</feature>
<evidence type="ECO:0000313" key="2">
    <source>
        <dbReference type="EMBL" id="PGG95706.1"/>
    </source>
</evidence>